<accession>A0ABU3CA25</accession>
<sequence>MKIIISGENREDLNKVSEIAKKLGLEVNSTETRKKSNSKELLRLMQEKSASGGIKSIPDPVAWQEKVREDRHLYGRNK</sequence>
<name>A0ABU3CA25_9FLAO</name>
<protein>
    <submittedName>
        <fullName evidence="1">Uncharacterized protein</fullName>
    </submittedName>
</protein>
<dbReference type="RefSeq" id="WP_311534685.1">
    <property type="nucleotide sequence ID" value="NZ_JAVRHQ010000010.1"/>
</dbReference>
<organism evidence="1 2">
    <name type="scientific">Autumnicola tepida</name>
    <dbReference type="NCBI Taxonomy" id="3075595"/>
    <lineage>
        <taxon>Bacteria</taxon>
        <taxon>Pseudomonadati</taxon>
        <taxon>Bacteroidota</taxon>
        <taxon>Flavobacteriia</taxon>
        <taxon>Flavobacteriales</taxon>
        <taxon>Flavobacteriaceae</taxon>
        <taxon>Autumnicola</taxon>
    </lineage>
</organism>
<dbReference type="Proteomes" id="UP001262889">
    <property type="component" value="Unassembled WGS sequence"/>
</dbReference>
<reference evidence="1 2" key="1">
    <citation type="submission" date="2023-09" db="EMBL/GenBank/DDBJ databases">
        <authorList>
            <person name="Rey-Velasco X."/>
        </authorList>
    </citation>
    <scope>NUCLEOTIDE SEQUENCE [LARGE SCALE GENOMIC DNA]</scope>
    <source>
        <strain evidence="1 2">F363</strain>
    </source>
</reference>
<keyword evidence="2" id="KW-1185">Reference proteome</keyword>
<evidence type="ECO:0000313" key="2">
    <source>
        <dbReference type="Proteomes" id="UP001262889"/>
    </source>
</evidence>
<comment type="caution">
    <text evidence="1">The sequence shown here is derived from an EMBL/GenBank/DDBJ whole genome shotgun (WGS) entry which is preliminary data.</text>
</comment>
<gene>
    <name evidence="1" type="ORF">RM553_09505</name>
</gene>
<evidence type="ECO:0000313" key="1">
    <source>
        <dbReference type="EMBL" id="MDT0643062.1"/>
    </source>
</evidence>
<proteinExistence type="predicted"/>
<dbReference type="EMBL" id="JAVRHQ010000010">
    <property type="protein sequence ID" value="MDT0643062.1"/>
    <property type="molecule type" value="Genomic_DNA"/>
</dbReference>